<dbReference type="Gene3D" id="3.40.630.30">
    <property type="match status" value="1"/>
</dbReference>
<dbReference type="Pfam" id="PF00583">
    <property type="entry name" value="Acetyltransf_1"/>
    <property type="match status" value="1"/>
</dbReference>
<dbReference type="PANTHER" id="PTHR45750:SF3">
    <property type="entry name" value="HISTONE ACETYLTRANSFERASE"/>
    <property type="match status" value="1"/>
</dbReference>
<organism evidence="16 17">
    <name type="scientific">Tetradesmus obliquus</name>
    <name type="common">Green alga</name>
    <name type="synonym">Acutodesmus obliquus</name>
    <dbReference type="NCBI Taxonomy" id="3088"/>
    <lineage>
        <taxon>Eukaryota</taxon>
        <taxon>Viridiplantae</taxon>
        <taxon>Chlorophyta</taxon>
        <taxon>core chlorophytes</taxon>
        <taxon>Chlorophyceae</taxon>
        <taxon>CS clade</taxon>
        <taxon>Sphaeropleales</taxon>
        <taxon>Scenedesmaceae</taxon>
        <taxon>Tetradesmus</taxon>
    </lineage>
</organism>
<dbReference type="InterPro" id="IPR000182">
    <property type="entry name" value="GNAT_dom"/>
</dbReference>
<sequence length="518" mass="56578">MEATEQSPAKRRKLDPNSADLQQDPASAAAAAGCPAAAGPASEAQLAHNSSHSDAAAAPADADAAQQQHTDASHADGVAQAPQGDAPAQQQQQQPGQQQQQQQDPGPAVKEEQAAGNPAGSQQQQQQQQPVSAPVGAYTQREEHLMRQEASGEIEFAYVLNDGQPINMIRLMGLKVIFSKQLPNMPREYICRLLLDRRHRSCALVGRNGAVLGGITYRVFPQQGLGEIAFCAVAASQQVRGFGTRLMNHAKAMARDRDGIRYFLTYADNNAVGYFKKQGFTREITLPRDRWVGFIKDYDGGTLMEAVLHPKLPYTGLVDMFRVQKEYLDSQIRQLSNSHVVQAGIQRQRQPMPGPPHMRVADLPVPIPPADVPGVKEAGWTPSTKPGYKLILRDNSVVEATPANLHTYMEELLAALVACDDSWPFRAPVDPAEALDYYDIIADPVDLLLIGGRLASKAYYASLEMFAADVRKMCDNCKYYNAASTPYYQCAVKVQSFMDNYLDATVTEAAAAAQQQQQ</sequence>
<dbReference type="PANTHER" id="PTHR45750">
    <property type="entry name" value="GH11602P"/>
    <property type="match status" value="1"/>
</dbReference>
<dbReference type="PRINTS" id="PR00503">
    <property type="entry name" value="BROMODOMAIN"/>
</dbReference>
<evidence type="ECO:0000259" key="15">
    <source>
        <dbReference type="PROSITE" id="PS51186"/>
    </source>
</evidence>
<keyword evidence="8" id="KW-0010">Activator</keyword>
<dbReference type="EC" id="2.3.1.48" evidence="3"/>
<keyword evidence="11" id="KW-0012">Acyltransferase</keyword>
<keyword evidence="7 12" id="KW-0103">Bromodomain</keyword>
<dbReference type="SUPFAM" id="SSF55729">
    <property type="entry name" value="Acyl-CoA N-acyltransferases (Nat)"/>
    <property type="match status" value="1"/>
</dbReference>
<dbReference type="Proteomes" id="UP001244341">
    <property type="component" value="Chromosome 5b"/>
</dbReference>
<comment type="subcellular location">
    <subcellularLocation>
        <location evidence="1">Nucleus</location>
    </subcellularLocation>
</comment>
<dbReference type="SUPFAM" id="SSF47370">
    <property type="entry name" value="Bromodomain"/>
    <property type="match status" value="1"/>
</dbReference>
<dbReference type="SMART" id="SM00297">
    <property type="entry name" value="BROMO"/>
    <property type="match status" value="1"/>
</dbReference>
<keyword evidence="5" id="KW-0156">Chromatin regulator</keyword>
<evidence type="ECO:0000256" key="9">
    <source>
        <dbReference type="ARBA" id="ARBA00023163"/>
    </source>
</evidence>
<evidence type="ECO:0000313" key="17">
    <source>
        <dbReference type="Proteomes" id="UP001244341"/>
    </source>
</evidence>
<feature type="domain" description="N-acetyltransferase" evidence="15">
    <location>
        <begin position="161"/>
        <end position="299"/>
    </location>
</feature>
<dbReference type="Gene3D" id="1.20.920.10">
    <property type="entry name" value="Bromodomain-like"/>
    <property type="match status" value="1"/>
</dbReference>
<protein>
    <recommendedName>
        <fullName evidence="3">histone acetyltransferase</fullName>
        <ecNumber evidence="3">2.3.1.48</ecNumber>
    </recommendedName>
</protein>
<dbReference type="PROSITE" id="PS00633">
    <property type="entry name" value="BROMODOMAIN_1"/>
    <property type="match status" value="1"/>
</dbReference>
<dbReference type="Pfam" id="PF00439">
    <property type="entry name" value="Bromodomain"/>
    <property type="match status" value="1"/>
</dbReference>
<evidence type="ECO:0000256" key="6">
    <source>
        <dbReference type="ARBA" id="ARBA00023015"/>
    </source>
</evidence>
<name>A0ABY8TXQ6_TETOB</name>
<dbReference type="InterPro" id="IPR001487">
    <property type="entry name" value="Bromodomain"/>
</dbReference>
<feature type="domain" description="Bromo" evidence="14">
    <location>
        <begin position="417"/>
        <end position="488"/>
    </location>
</feature>
<proteinExistence type="inferred from homology"/>
<evidence type="ECO:0000256" key="4">
    <source>
        <dbReference type="ARBA" id="ARBA00022679"/>
    </source>
</evidence>
<accession>A0ABY8TXQ6</accession>
<evidence type="ECO:0000256" key="12">
    <source>
        <dbReference type="PROSITE-ProRule" id="PRU00035"/>
    </source>
</evidence>
<evidence type="ECO:0000256" key="2">
    <source>
        <dbReference type="ARBA" id="ARBA00008607"/>
    </source>
</evidence>
<evidence type="ECO:0000256" key="13">
    <source>
        <dbReference type="SAM" id="MobiDB-lite"/>
    </source>
</evidence>
<comment type="similarity">
    <text evidence="2">Belongs to the acetyltransferase family. GCN5 subfamily.</text>
</comment>
<evidence type="ECO:0000256" key="7">
    <source>
        <dbReference type="ARBA" id="ARBA00023117"/>
    </source>
</evidence>
<dbReference type="InterPro" id="IPR036427">
    <property type="entry name" value="Bromodomain-like_sf"/>
</dbReference>
<evidence type="ECO:0000259" key="14">
    <source>
        <dbReference type="PROSITE" id="PS50014"/>
    </source>
</evidence>
<keyword evidence="9" id="KW-0804">Transcription</keyword>
<dbReference type="EMBL" id="CP126212">
    <property type="protein sequence ID" value="WIA13916.1"/>
    <property type="molecule type" value="Genomic_DNA"/>
</dbReference>
<dbReference type="PROSITE" id="PS51186">
    <property type="entry name" value="GNAT"/>
    <property type="match status" value="1"/>
</dbReference>
<evidence type="ECO:0000256" key="11">
    <source>
        <dbReference type="ARBA" id="ARBA00023315"/>
    </source>
</evidence>
<keyword evidence="17" id="KW-1185">Reference proteome</keyword>
<keyword evidence="4" id="KW-0808">Transferase</keyword>
<keyword evidence="6" id="KW-0805">Transcription regulation</keyword>
<feature type="region of interest" description="Disordered" evidence="13">
    <location>
        <begin position="1"/>
        <end position="135"/>
    </location>
</feature>
<dbReference type="InterPro" id="IPR037800">
    <property type="entry name" value="GCN5"/>
</dbReference>
<gene>
    <name evidence="16" type="ORF">OEZ85_002487</name>
</gene>
<dbReference type="PROSITE" id="PS50014">
    <property type="entry name" value="BROMODOMAIN_2"/>
    <property type="match status" value="1"/>
</dbReference>
<dbReference type="InterPro" id="IPR016181">
    <property type="entry name" value="Acyl_CoA_acyltransferase"/>
</dbReference>
<evidence type="ECO:0000256" key="3">
    <source>
        <dbReference type="ARBA" id="ARBA00013184"/>
    </source>
</evidence>
<evidence type="ECO:0000256" key="10">
    <source>
        <dbReference type="ARBA" id="ARBA00023242"/>
    </source>
</evidence>
<dbReference type="InterPro" id="IPR018359">
    <property type="entry name" value="Bromodomain_CS"/>
</dbReference>
<reference evidence="16 17" key="1">
    <citation type="submission" date="2023-05" db="EMBL/GenBank/DDBJ databases">
        <title>A 100% complete, gapless, phased diploid assembly of the Scenedesmus obliquus UTEX 3031 genome.</title>
        <authorList>
            <person name="Biondi T.C."/>
            <person name="Hanschen E.R."/>
            <person name="Kwon T."/>
            <person name="Eng W."/>
            <person name="Kruse C.P.S."/>
            <person name="Koehler S.I."/>
            <person name="Kunde Y."/>
            <person name="Gleasner C.D."/>
            <person name="You Mak K.T."/>
            <person name="Polle J."/>
            <person name="Hovde B.T."/>
            <person name="Starkenburg S.R."/>
        </authorList>
    </citation>
    <scope>NUCLEOTIDE SEQUENCE [LARGE SCALE GENOMIC DNA]</scope>
    <source>
        <strain evidence="16 17">DOE0152z</strain>
    </source>
</reference>
<keyword evidence="10" id="KW-0539">Nucleus</keyword>
<evidence type="ECO:0000256" key="1">
    <source>
        <dbReference type="ARBA" id="ARBA00004123"/>
    </source>
</evidence>
<evidence type="ECO:0000256" key="8">
    <source>
        <dbReference type="ARBA" id="ARBA00023159"/>
    </source>
</evidence>
<evidence type="ECO:0000313" key="16">
    <source>
        <dbReference type="EMBL" id="WIA13916.1"/>
    </source>
</evidence>
<evidence type="ECO:0000256" key="5">
    <source>
        <dbReference type="ARBA" id="ARBA00022853"/>
    </source>
</evidence>
<dbReference type="CDD" id="cd04301">
    <property type="entry name" value="NAT_SF"/>
    <property type="match status" value="1"/>
</dbReference>
<feature type="compositionally biased region" description="Low complexity" evidence="13">
    <location>
        <begin position="18"/>
        <end position="135"/>
    </location>
</feature>